<keyword evidence="5" id="KW-1185">Reference proteome</keyword>
<evidence type="ECO:0000313" key="4">
    <source>
        <dbReference type="EMBL" id="ALG74763.1"/>
    </source>
</evidence>
<feature type="domain" description="AB hydrolase-1" evidence="3">
    <location>
        <begin position="23"/>
        <end position="255"/>
    </location>
</feature>
<name>A0AAC8W478_9PROT</name>
<dbReference type="FunFam" id="3.40.50.1820:FF:000042">
    <property type="entry name" value="probable strigolactone esterase DAD2"/>
    <property type="match status" value="1"/>
</dbReference>
<dbReference type="RefSeq" id="WP_045585649.1">
    <property type="nucleotide sequence ID" value="NZ_CP012405.1"/>
</dbReference>
<dbReference type="SUPFAM" id="SSF53474">
    <property type="entry name" value="alpha/beta-Hydrolases"/>
    <property type="match status" value="1"/>
</dbReference>
<proteinExistence type="inferred from homology"/>
<reference evidence="5" key="1">
    <citation type="submission" date="2015-08" db="EMBL/GenBank/DDBJ databases">
        <title>Complete Genome Sequence of Azospirillum thiophilum BV-S.</title>
        <authorList>
            <person name="Fomenkov A."/>
            <person name="Vincze T."/>
            <person name="Grabovich M."/>
            <person name="Dubinina G."/>
            <person name="Orlova M."/>
            <person name="Belousova E."/>
            <person name="Roberts R.J."/>
        </authorList>
    </citation>
    <scope>NUCLEOTIDE SEQUENCE [LARGE SCALE GENOMIC DNA]</scope>
    <source>
        <strain evidence="5">BV-S</strain>
    </source>
</reference>
<dbReference type="AlphaFoldDB" id="A0AAC8W478"/>
<evidence type="ECO:0000256" key="2">
    <source>
        <dbReference type="ARBA" id="ARBA00022801"/>
    </source>
</evidence>
<organism evidence="4 5">
    <name type="scientific">Azospirillum thiophilum</name>
    <dbReference type="NCBI Taxonomy" id="528244"/>
    <lineage>
        <taxon>Bacteria</taxon>
        <taxon>Pseudomonadati</taxon>
        <taxon>Pseudomonadota</taxon>
        <taxon>Alphaproteobacteria</taxon>
        <taxon>Rhodospirillales</taxon>
        <taxon>Azospirillaceae</taxon>
        <taxon>Azospirillum</taxon>
    </lineage>
</organism>
<gene>
    <name evidence="4" type="ORF">AL072_27870</name>
</gene>
<dbReference type="Gene3D" id="3.40.50.1820">
    <property type="entry name" value="alpha/beta hydrolase"/>
    <property type="match status" value="1"/>
</dbReference>
<dbReference type="GO" id="GO:0016787">
    <property type="term" value="F:hydrolase activity"/>
    <property type="evidence" value="ECO:0007669"/>
    <property type="project" value="UniProtKB-KW"/>
</dbReference>
<protein>
    <recommendedName>
        <fullName evidence="3">AB hydrolase-1 domain-containing protein</fullName>
    </recommendedName>
</protein>
<dbReference type="InterPro" id="IPR000073">
    <property type="entry name" value="AB_hydrolase_1"/>
</dbReference>
<evidence type="ECO:0000259" key="3">
    <source>
        <dbReference type="Pfam" id="PF00561"/>
    </source>
</evidence>
<dbReference type="Pfam" id="PF00561">
    <property type="entry name" value="Abhydrolase_1"/>
    <property type="match status" value="1"/>
</dbReference>
<accession>A0AAC8W478</accession>
<dbReference type="EMBL" id="CP012405">
    <property type="protein sequence ID" value="ALG74763.1"/>
    <property type="molecule type" value="Genomic_DNA"/>
</dbReference>
<dbReference type="Proteomes" id="UP000069935">
    <property type="component" value="Chromosome 5"/>
</dbReference>
<keyword evidence="2" id="KW-0378">Hydrolase</keyword>
<evidence type="ECO:0000256" key="1">
    <source>
        <dbReference type="ARBA" id="ARBA00008645"/>
    </source>
</evidence>
<dbReference type="PANTHER" id="PTHR43039">
    <property type="entry name" value="ESTERASE-RELATED"/>
    <property type="match status" value="1"/>
</dbReference>
<evidence type="ECO:0000313" key="5">
    <source>
        <dbReference type="Proteomes" id="UP000069935"/>
    </source>
</evidence>
<reference evidence="4 5" key="2">
    <citation type="journal article" date="2016" name="Genome Announc.">
        <title>Complete Genome Sequence of a Strain of Azospirillum thiophilum Isolated from a Sulfide Spring.</title>
        <authorList>
            <person name="Fomenkov A."/>
            <person name="Vincze T."/>
            <person name="Grabovich M."/>
            <person name="Anton B.P."/>
            <person name="Dubinina G."/>
            <person name="Orlova M."/>
            <person name="Belousova E."/>
            <person name="Roberts R.J."/>
        </authorList>
    </citation>
    <scope>NUCLEOTIDE SEQUENCE [LARGE SCALE GENOMIC DNA]</scope>
    <source>
        <strain evidence="4 5">BV-S</strain>
    </source>
</reference>
<dbReference type="InterPro" id="IPR029058">
    <property type="entry name" value="AB_hydrolase_fold"/>
</dbReference>
<dbReference type="KEGG" id="ati:AL072_27870"/>
<comment type="similarity">
    <text evidence="1">Belongs to the AB hydrolase superfamily.</text>
</comment>
<sequence>MIESGGSVLERHNVTVIGSAAETLVLVPGFGTGQSAWRHVVEAFKDRYRIVLFDLTGVGPGSQTHYDHVRYGTLDAYVRDLTAVLDALRIVDCICVGHSVAGTIAALASIRAPYAFRKLVLLGASACYRNRGDYRGGFDGADIDGLIESATRDYLQWTASFGEMVVSGPADAPAVREFVATLRAMRPDRALSLLITILQSDVRHRLAEIRVPAVVLQTSHDPAVSREAADYLHHHLQGSVMEVLDASGHLPHLSAPAVVIDALRCHLS</sequence>